<name>A0AAV9USL0_9PEZI</name>
<feature type="compositionally biased region" description="Low complexity" evidence="1">
    <location>
        <begin position="1"/>
        <end position="18"/>
    </location>
</feature>
<gene>
    <name evidence="2" type="ORF">TWF730_009613</name>
</gene>
<evidence type="ECO:0000313" key="3">
    <source>
        <dbReference type="Proteomes" id="UP001373714"/>
    </source>
</evidence>
<feature type="compositionally biased region" description="Pro residues" evidence="1">
    <location>
        <begin position="19"/>
        <end position="32"/>
    </location>
</feature>
<sequence>MPPCDSSQSSESSSARRPASPPAPPPPPPPPQSQQRTTFALSRPENPRENKRTIPKSPYPTDPPKKPSFCQRLGACLASSCDTYVEHTARVQDMHDRKPSKSESNPRYNR</sequence>
<proteinExistence type="predicted"/>
<feature type="compositionally biased region" description="Basic and acidic residues" evidence="1">
    <location>
        <begin position="90"/>
        <end position="101"/>
    </location>
</feature>
<organism evidence="2 3">
    <name type="scientific">Orbilia blumenaviensis</name>
    <dbReference type="NCBI Taxonomy" id="1796055"/>
    <lineage>
        <taxon>Eukaryota</taxon>
        <taxon>Fungi</taxon>
        <taxon>Dikarya</taxon>
        <taxon>Ascomycota</taxon>
        <taxon>Pezizomycotina</taxon>
        <taxon>Orbiliomycetes</taxon>
        <taxon>Orbiliales</taxon>
        <taxon>Orbiliaceae</taxon>
        <taxon>Orbilia</taxon>
    </lineage>
</organism>
<accession>A0AAV9USL0</accession>
<feature type="region of interest" description="Disordered" evidence="1">
    <location>
        <begin position="90"/>
        <end position="110"/>
    </location>
</feature>
<keyword evidence="3" id="KW-1185">Reference proteome</keyword>
<protein>
    <submittedName>
        <fullName evidence="2">Uncharacterized protein</fullName>
    </submittedName>
</protein>
<comment type="caution">
    <text evidence="2">The sequence shown here is derived from an EMBL/GenBank/DDBJ whole genome shotgun (WGS) entry which is preliminary data.</text>
</comment>
<reference evidence="2 3" key="1">
    <citation type="submission" date="2019-10" db="EMBL/GenBank/DDBJ databases">
        <authorList>
            <person name="Palmer J.M."/>
        </authorList>
    </citation>
    <scope>NUCLEOTIDE SEQUENCE [LARGE SCALE GENOMIC DNA]</scope>
    <source>
        <strain evidence="2 3">TWF730</strain>
    </source>
</reference>
<evidence type="ECO:0000313" key="2">
    <source>
        <dbReference type="EMBL" id="KAK6348845.1"/>
    </source>
</evidence>
<evidence type="ECO:0000256" key="1">
    <source>
        <dbReference type="SAM" id="MobiDB-lite"/>
    </source>
</evidence>
<feature type="region of interest" description="Disordered" evidence="1">
    <location>
        <begin position="1"/>
        <end position="69"/>
    </location>
</feature>
<dbReference type="EMBL" id="JAVHNS010000007">
    <property type="protein sequence ID" value="KAK6348845.1"/>
    <property type="molecule type" value="Genomic_DNA"/>
</dbReference>
<dbReference type="AlphaFoldDB" id="A0AAV9USL0"/>
<dbReference type="Proteomes" id="UP001373714">
    <property type="component" value="Unassembled WGS sequence"/>
</dbReference>